<dbReference type="Pfam" id="PF10722">
    <property type="entry name" value="YbjN"/>
    <property type="match status" value="1"/>
</dbReference>
<protein>
    <submittedName>
        <fullName evidence="1">Sensory transduction regulator</fullName>
    </submittedName>
</protein>
<dbReference type="Proteomes" id="UP000234462">
    <property type="component" value="Unassembled WGS sequence"/>
</dbReference>
<evidence type="ECO:0000313" key="2">
    <source>
        <dbReference type="Proteomes" id="UP000234462"/>
    </source>
</evidence>
<dbReference type="RefSeq" id="WP_101588678.1">
    <property type="nucleotide sequence ID" value="NZ_FXZM01000005.1"/>
</dbReference>
<dbReference type="OrthoDB" id="3212317at2"/>
<keyword evidence="2" id="KW-1185">Reference proteome</keyword>
<gene>
    <name evidence="1" type="ORF">BJEO58_01307</name>
</gene>
<reference evidence="2" key="1">
    <citation type="submission" date="2017-03" db="EMBL/GenBank/DDBJ databases">
        <authorList>
            <person name="Monnet C."/>
        </authorList>
    </citation>
    <scope>NUCLEOTIDE SEQUENCE [LARGE SCALE GENOMIC DNA]</scope>
    <source>
        <strain evidence="2">SJ5-8</strain>
    </source>
</reference>
<proteinExistence type="predicted"/>
<dbReference type="InterPro" id="IPR019660">
    <property type="entry name" value="Put_sensory_transdc_reg_YbjN"/>
</dbReference>
<accession>A0A2H1L4N0</accession>
<name>A0A2H1L4N0_9MICO</name>
<dbReference type="SUPFAM" id="SSF69635">
    <property type="entry name" value="Type III secretory system chaperone-like"/>
    <property type="match status" value="1"/>
</dbReference>
<sequence length="184" mass="20667">MTEVIELVRRWADDNDVEVESVSADQAVVILPGEKKLKTNVSIRAGAHAVDFQAFIVRKPDENRERFFQWLLQQNGRLGGLSFSVDGHDDIYLNASLPPEAFSVDSAEDVLDAYLGRFLGIADRSFNELLVLGFLTSMKREWAWRIARGESTRNLSAFEHLLSGDDNEFIGTFTEVEPQDASDS</sequence>
<dbReference type="EMBL" id="FXZM01000005">
    <property type="protein sequence ID" value="SMY11720.1"/>
    <property type="molecule type" value="Genomic_DNA"/>
</dbReference>
<organism evidence="1 2">
    <name type="scientific">Brevibacterium jeotgali</name>
    <dbReference type="NCBI Taxonomy" id="1262550"/>
    <lineage>
        <taxon>Bacteria</taxon>
        <taxon>Bacillati</taxon>
        <taxon>Actinomycetota</taxon>
        <taxon>Actinomycetes</taxon>
        <taxon>Micrococcales</taxon>
        <taxon>Brevibacteriaceae</taxon>
        <taxon>Brevibacterium</taxon>
    </lineage>
</organism>
<dbReference type="AlphaFoldDB" id="A0A2H1L4N0"/>
<evidence type="ECO:0000313" key="1">
    <source>
        <dbReference type="EMBL" id="SMY11720.1"/>
    </source>
</evidence>
<dbReference type="Gene3D" id="3.30.1460.10">
    <property type="match status" value="1"/>
</dbReference>